<dbReference type="CDD" id="cd01277">
    <property type="entry name" value="HINT_subgroup"/>
    <property type="match status" value="1"/>
</dbReference>
<feature type="short sequence motif" description="Histidine triad motif" evidence="2 3">
    <location>
        <begin position="97"/>
        <end position="101"/>
    </location>
</feature>
<dbReference type="EMBL" id="DVHL01000040">
    <property type="protein sequence ID" value="HIR66194.1"/>
    <property type="molecule type" value="Genomic_DNA"/>
</dbReference>
<dbReference type="SUPFAM" id="SSF54197">
    <property type="entry name" value="HIT-like"/>
    <property type="match status" value="1"/>
</dbReference>
<protein>
    <submittedName>
        <fullName evidence="5">HIT family protein</fullName>
    </submittedName>
</protein>
<evidence type="ECO:0000259" key="4">
    <source>
        <dbReference type="PROSITE" id="PS51084"/>
    </source>
</evidence>
<dbReference type="Proteomes" id="UP000824200">
    <property type="component" value="Unassembled WGS sequence"/>
</dbReference>
<name>A0A9D1E4X2_9BACT</name>
<evidence type="ECO:0000256" key="3">
    <source>
        <dbReference type="PROSITE-ProRule" id="PRU00464"/>
    </source>
</evidence>
<dbReference type="InterPro" id="IPR019808">
    <property type="entry name" value="Histidine_triad_CS"/>
</dbReference>
<dbReference type="PRINTS" id="PR00332">
    <property type="entry name" value="HISTRIAD"/>
</dbReference>
<evidence type="ECO:0000256" key="1">
    <source>
        <dbReference type="PIRSR" id="PIRSR601310-1"/>
    </source>
</evidence>
<proteinExistence type="predicted"/>
<dbReference type="Pfam" id="PF01230">
    <property type="entry name" value="HIT"/>
    <property type="match status" value="1"/>
</dbReference>
<dbReference type="InterPro" id="IPR036265">
    <property type="entry name" value="HIT-like_sf"/>
</dbReference>
<dbReference type="Gene3D" id="3.30.428.10">
    <property type="entry name" value="HIT-like"/>
    <property type="match status" value="1"/>
</dbReference>
<feature type="domain" description="HIT" evidence="4">
    <location>
        <begin position="5"/>
        <end position="112"/>
    </location>
</feature>
<evidence type="ECO:0000313" key="5">
    <source>
        <dbReference type="EMBL" id="HIR66194.1"/>
    </source>
</evidence>
<dbReference type="PANTHER" id="PTHR46648:SF1">
    <property type="entry name" value="ADENOSINE 5'-MONOPHOSPHORAMIDASE HNT1"/>
    <property type="match status" value="1"/>
</dbReference>
<comment type="caution">
    <text evidence="5">The sequence shown here is derived from an EMBL/GenBank/DDBJ whole genome shotgun (WGS) entry which is preliminary data.</text>
</comment>
<dbReference type="InterPro" id="IPR039384">
    <property type="entry name" value="HINT"/>
</dbReference>
<dbReference type="GO" id="GO:0009117">
    <property type="term" value="P:nucleotide metabolic process"/>
    <property type="evidence" value="ECO:0007669"/>
    <property type="project" value="TreeGrafter"/>
</dbReference>
<dbReference type="AlphaFoldDB" id="A0A9D1E4X2"/>
<dbReference type="PROSITE" id="PS00892">
    <property type="entry name" value="HIT_1"/>
    <property type="match status" value="1"/>
</dbReference>
<dbReference type="InterPro" id="IPR011146">
    <property type="entry name" value="HIT-like"/>
</dbReference>
<evidence type="ECO:0000313" key="6">
    <source>
        <dbReference type="Proteomes" id="UP000824200"/>
    </source>
</evidence>
<dbReference type="PANTHER" id="PTHR46648">
    <property type="entry name" value="HIT FAMILY PROTEIN 1"/>
    <property type="match status" value="1"/>
</dbReference>
<accession>A0A9D1E4X2</accession>
<dbReference type="GO" id="GO:0003824">
    <property type="term" value="F:catalytic activity"/>
    <property type="evidence" value="ECO:0007669"/>
    <property type="project" value="InterPro"/>
</dbReference>
<reference evidence="5" key="2">
    <citation type="journal article" date="2021" name="PeerJ">
        <title>Extensive microbial diversity within the chicken gut microbiome revealed by metagenomics and culture.</title>
        <authorList>
            <person name="Gilroy R."/>
            <person name="Ravi A."/>
            <person name="Getino M."/>
            <person name="Pursley I."/>
            <person name="Horton D.L."/>
            <person name="Alikhan N.F."/>
            <person name="Baker D."/>
            <person name="Gharbi K."/>
            <person name="Hall N."/>
            <person name="Watson M."/>
            <person name="Adriaenssens E.M."/>
            <person name="Foster-Nyarko E."/>
            <person name="Jarju S."/>
            <person name="Secka A."/>
            <person name="Antonio M."/>
            <person name="Oren A."/>
            <person name="Chaudhuri R.R."/>
            <person name="La Ragione R."/>
            <person name="Hildebrand F."/>
            <person name="Pallen M.J."/>
        </authorList>
    </citation>
    <scope>NUCLEOTIDE SEQUENCE</scope>
    <source>
        <strain evidence="5">CHK121-14286</strain>
    </source>
</reference>
<sequence>MKDCLFCKIIAGEIPSYKIYEDEFVYAFLDIACDCYGHTLVIPKKHCTNVLDCDAETLRHVIDAVGKIARHYTENCGYDGVNILNASGASAEQSVFHLHFHIIPRKTGDGIHAWPFNEKHDFNLAEVCEQLKLTK</sequence>
<feature type="active site" description="Tele-AMP-histidine intermediate" evidence="1">
    <location>
        <position position="99"/>
    </location>
</feature>
<dbReference type="PROSITE" id="PS51084">
    <property type="entry name" value="HIT_2"/>
    <property type="match status" value="1"/>
</dbReference>
<organism evidence="5 6">
    <name type="scientific">Candidatus Fimimonas gallinarum</name>
    <dbReference type="NCBI Taxonomy" id="2840821"/>
    <lineage>
        <taxon>Bacteria</taxon>
        <taxon>Pseudomonadati</taxon>
        <taxon>Myxococcota</taxon>
        <taxon>Myxococcia</taxon>
        <taxon>Myxococcales</taxon>
        <taxon>Cystobacterineae</taxon>
        <taxon>Myxococcaceae</taxon>
        <taxon>Myxococcaceae incertae sedis</taxon>
        <taxon>Candidatus Fimimonas</taxon>
    </lineage>
</organism>
<gene>
    <name evidence="5" type="ORF">IAC95_04890</name>
</gene>
<reference evidence="5" key="1">
    <citation type="submission" date="2020-10" db="EMBL/GenBank/DDBJ databases">
        <authorList>
            <person name="Gilroy R."/>
        </authorList>
    </citation>
    <scope>NUCLEOTIDE SEQUENCE</scope>
    <source>
        <strain evidence="5">CHK121-14286</strain>
    </source>
</reference>
<evidence type="ECO:0000256" key="2">
    <source>
        <dbReference type="PIRSR" id="PIRSR601310-3"/>
    </source>
</evidence>
<dbReference type="InterPro" id="IPR001310">
    <property type="entry name" value="Histidine_triad_HIT"/>
</dbReference>